<evidence type="ECO:0000256" key="10">
    <source>
        <dbReference type="ARBA" id="ARBA00022989"/>
    </source>
</evidence>
<feature type="transmembrane region" description="Helical" evidence="12">
    <location>
        <begin position="1175"/>
        <end position="1194"/>
    </location>
</feature>
<dbReference type="GO" id="GO:0006505">
    <property type="term" value="P:GPI anchor metabolic process"/>
    <property type="evidence" value="ECO:0007669"/>
    <property type="project" value="TreeGrafter"/>
</dbReference>
<dbReference type="AlphaFoldDB" id="A0A0A2VAL6"/>
<dbReference type="eggNOG" id="KOG3724">
    <property type="taxonomic scope" value="Eukaryota"/>
</dbReference>
<dbReference type="InterPro" id="IPR056824">
    <property type="entry name" value="PGAP1_TMD"/>
</dbReference>
<feature type="domain" description="GPI inositol-deacylase PGAP1-like alpha/beta" evidence="14">
    <location>
        <begin position="303"/>
        <end position="547"/>
    </location>
</feature>
<keyword evidence="7 12" id="KW-0378">Hydrolase</keyword>
<evidence type="ECO:0000256" key="11">
    <source>
        <dbReference type="ARBA" id="ARBA00023136"/>
    </source>
</evidence>
<evidence type="ECO:0000313" key="17">
    <source>
        <dbReference type="Proteomes" id="UP000030106"/>
    </source>
</evidence>
<feature type="compositionally biased region" description="Low complexity" evidence="13">
    <location>
        <begin position="195"/>
        <end position="204"/>
    </location>
</feature>
<feature type="transmembrane region" description="Helical" evidence="12">
    <location>
        <begin position="1200"/>
        <end position="1218"/>
    </location>
</feature>
<feature type="transmembrane region" description="Helical" evidence="12">
    <location>
        <begin position="224"/>
        <end position="252"/>
    </location>
</feature>
<protein>
    <recommendedName>
        <fullName evidence="4 12">GPI inositol-deacylase</fullName>
        <ecNumber evidence="12">3.1.-.-</ecNumber>
    </recommendedName>
</protein>
<evidence type="ECO:0000259" key="15">
    <source>
        <dbReference type="Pfam" id="PF25140"/>
    </source>
</evidence>
<dbReference type="STRING" id="1245745.A0A0A2VAL6"/>
<keyword evidence="10 12" id="KW-1133">Transmembrane helix</keyword>
<dbReference type="PANTHER" id="PTHR15495:SF7">
    <property type="entry name" value="GPI INOSITOL-DEACYLASE"/>
    <property type="match status" value="1"/>
</dbReference>
<feature type="transmembrane region" description="Helical" evidence="12">
    <location>
        <begin position="894"/>
        <end position="913"/>
    </location>
</feature>
<dbReference type="GO" id="GO:0015031">
    <property type="term" value="P:protein transport"/>
    <property type="evidence" value="ECO:0007669"/>
    <property type="project" value="UniProtKB-KW"/>
</dbReference>
<dbReference type="EMBL" id="ANFO01000996">
    <property type="protein sequence ID" value="KGQ04936.1"/>
    <property type="molecule type" value="Genomic_DNA"/>
</dbReference>
<evidence type="ECO:0000256" key="5">
    <source>
        <dbReference type="ARBA" id="ARBA00022448"/>
    </source>
</evidence>
<dbReference type="InterPro" id="IPR039529">
    <property type="entry name" value="PGAP1/BST1"/>
</dbReference>
<feature type="domain" description="GPI inositol-deacylase transmembrane" evidence="15">
    <location>
        <begin position="900"/>
        <end position="1217"/>
    </location>
</feature>
<evidence type="ECO:0000256" key="13">
    <source>
        <dbReference type="SAM" id="MobiDB-lite"/>
    </source>
</evidence>
<dbReference type="PANTHER" id="PTHR15495">
    <property type="entry name" value="NEGATIVE REGULATOR OF VESICLE FORMATION-RELATED"/>
    <property type="match status" value="1"/>
</dbReference>
<dbReference type="Gene3D" id="3.40.50.1820">
    <property type="entry name" value="alpha/beta hydrolase"/>
    <property type="match status" value="1"/>
</dbReference>
<dbReference type="FunFam" id="3.40.50.1820:FF:000056">
    <property type="entry name" value="GPI inositol-deacylase"/>
    <property type="match status" value="1"/>
</dbReference>
<evidence type="ECO:0000256" key="4">
    <source>
        <dbReference type="ARBA" id="ARBA00015856"/>
    </source>
</evidence>
<dbReference type="InterPro" id="IPR012908">
    <property type="entry name" value="PGAP1-ab_dom-like"/>
</dbReference>
<comment type="caution">
    <text evidence="16">The sequence shown here is derived from an EMBL/GenBank/DDBJ whole genome shotgun (WGS) entry which is preliminary data.</text>
</comment>
<dbReference type="InterPro" id="IPR029058">
    <property type="entry name" value="AB_hydrolase_fold"/>
</dbReference>
<dbReference type="Pfam" id="PF25140">
    <property type="entry name" value="PGAP1_TMD"/>
    <property type="match status" value="1"/>
</dbReference>
<evidence type="ECO:0000259" key="14">
    <source>
        <dbReference type="Pfam" id="PF07819"/>
    </source>
</evidence>
<evidence type="ECO:0000313" key="16">
    <source>
        <dbReference type="EMBL" id="KGQ04936.1"/>
    </source>
</evidence>
<evidence type="ECO:0000256" key="1">
    <source>
        <dbReference type="ARBA" id="ARBA00003496"/>
    </source>
</evidence>
<evidence type="ECO:0000256" key="3">
    <source>
        <dbReference type="ARBA" id="ARBA00006931"/>
    </source>
</evidence>
<keyword evidence="9 12" id="KW-0653">Protein transport</keyword>
<dbReference type="GO" id="GO:0050185">
    <property type="term" value="F:phosphatidylinositol deacylase activity"/>
    <property type="evidence" value="ECO:0007669"/>
    <property type="project" value="TreeGrafter"/>
</dbReference>
<dbReference type="Pfam" id="PF07819">
    <property type="entry name" value="PGAP1"/>
    <property type="match status" value="1"/>
</dbReference>
<organism evidence="16 17">
    <name type="scientific">Beauveria bassiana D1-5</name>
    <dbReference type="NCBI Taxonomy" id="1245745"/>
    <lineage>
        <taxon>Eukaryota</taxon>
        <taxon>Fungi</taxon>
        <taxon>Dikarya</taxon>
        <taxon>Ascomycota</taxon>
        <taxon>Pezizomycotina</taxon>
        <taxon>Sordariomycetes</taxon>
        <taxon>Hypocreomycetidae</taxon>
        <taxon>Hypocreales</taxon>
        <taxon>Cordycipitaceae</taxon>
        <taxon>Beauveria</taxon>
    </lineage>
</organism>
<dbReference type="OrthoDB" id="348976at2759"/>
<keyword evidence="5 12" id="KW-0813">Transport</keyword>
<sequence>MMVLLRLRDKAEVPVGLVPPPPSALPCPQPPAGLKTVTACVALARATTCASDTSHLRLGFRLVASAPAVCFYRFCQKLGFAYAVALTATAPLRLSTVACDALSLSFSPLSSGSPRAFPMTRHSSGSTDDGDESPSLDPDALAAEVDSRPSGLKSRPLSTRIDRRPSNLDWSHSVSVNGNGPASAKPVAPSPPLSQSPTLPATSSGMSHPKQSPPARNRSRGPHFGTWSISFFALATAALGLLLLGGIVHSLVSRQQDAKGCRMSYMRPSYTHFREFDTEHTRFATKYSLHLYREQGLDDEVKLRGVPVLFIPGNAGSYKQVRPIAAEAASYFYERLQHDGSSLNSGVRNLDFFTVDFNEDITAFHGQTLLDQAEYLNEAIRYILSLYSDPNKVFRDSDLPDPTSVIIIGHSMGGVVARSMLVQPNYQANSINTIITMSAPHARPPVTFDGQIIHIYNEINEYWRRAYTQKWASSNPLWHVTLISIAGGSLDTVVPSDYADIDSLVPETHGFTVYTTGVPTVWTSADHQAIMWCDQFRRVVSQALFEIVDVHRASQTKPRAERMTTFRKRFLTGLEPNAQKTINQGQATTLLVIDESTQDLVAVGQRLVLRQLGNSSSPQVHLLPIPPPTDSASKRFSVLSNSPLSDVGESGPLEVLFCSVLTSPAASVAFIATMDFSQNSKVSMKLACKNAAGDVAVLPASTKHTVNPFYRDGEPELVPFSHLRYNSEHLSDYHFVAIIDKAEWPINNFVIAEFSDVLDFEQEHNIVLGKLLTLGLSFTLPPTRSTVVEAKIPAIESSLLAYQLRLDSEPCAQDEALFAPMLRQSLQSPHESRYFVNVSQIGISLHGAAPYMPPTMAHKANKGVVLEFFSHPTCKAPIKVTITFDILGSLGKLYMRYRTVFAAFPLLIVTLVLRKQFRVYDETGVFISFSESLDLSLRQSIPLLLLSLTLLATSIGVAPQVDTSRRGCPLADTVSAIDFHRNDLLIGTDDPFFTFMVPLIGVVCIGVCTALHYVILLLTQLFSLVFVLFRRRGSTDSANGSASSASPIFAPSTPRRRMISTAILLLLVATFIPYQFAYLVACLVQLFTSVRALRLSTITPSTSNVNYYHYTHSILLLMMWVLPINLPILAVWVRNLAVHWLTPFSSHHNVLSITPFILLVENMTTGRMVPQISSWLRHVTSILLFTTALCAAIYGVSHAYLLHYLVNIIAAWLVILHATSTSWSVSNLGAMFEGNANEGRTDGKAS</sequence>
<dbReference type="SUPFAM" id="SSF53474">
    <property type="entry name" value="alpha/beta-Hydrolases"/>
    <property type="match status" value="1"/>
</dbReference>
<dbReference type="Pfam" id="PF25141">
    <property type="entry name" value="PGAP1_2nd"/>
    <property type="match status" value="1"/>
</dbReference>
<dbReference type="HOGENOM" id="CLU_006103_1_0_1"/>
<feature type="transmembrane region" description="Helical" evidence="12">
    <location>
        <begin position="941"/>
        <end position="961"/>
    </location>
</feature>
<dbReference type="GO" id="GO:0006888">
    <property type="term" value="P:endoplasmic reticulum to Golgi vesicle-mediated transport"/>
    <property type="evidence" value="ECO:0007669"/>
    <property type="project" value="TreeGrafter"/>
</dbReference>
<evidence type="ECO:0000256" key="9">
    <source>
        <dbReference type="ARBA" id="ARBA00022927"/>
    </source>
</evidence>
<keyword evidence="11 12" id="KW-0472">Membrane</keyword>
<reference evidence="16 17" key="1">
    <citation type="submission" date="2012-10" db="EMBL/GenBank/DDBJ databases">
        <title>Genome sequencing and analysis of entomopathogenic fungi Beauveria bassiana D1-5.</title>
        <authorList>
            <person name="Li Q."/>
            <person name="Wang L."/>
            <person name="Zhang Z."/>
            <person name="Wang Q."/>
            <person name="Ren J."/>
            <person name="Wang M."/>
            <person name="Xu W."/>
            <person name="Wang J."/>
            <person name="Lu Y."/>
            <person name="Du Q."/>
            <person name="Sun Z."/>
        </authorList>
    </citation>
    <scope>NUCLEOTIDE SEQUENCE [LARGE SCALE GENOMIC DNA]</scope>
    <source>
        <strain evidence="16 17">D1-5</strain>
    </source>
</reference>
<proteinExistence type="inferred from homology"/>
<feature type="transmembrane region" description="Helical" evidence="12">
    <location>
        <begin position="999"/>
        <end position="1029"/>
    </location>
</feature>
<feature type="region of interest" description="Disordered" evidence="13">
    <location>
        <begin position="111"/>
        <end position="220"/>
    </location>
</feature>
<feature type="transmembrane region" description="Helical" evidence="12">
    <location>
        <begin position="1062"/>
        <end position="1087"/>
    </location>
</feature>
<evidence type="ECO:0000256" key="12">
    <source>
        <dbReference type="RuleBase" id="RU365011"/>
    </source>
</evidence>
<accession>A0A0A2VAL6</accession>
<dbReference type="Proteomes" id="UP000030106">
    <property type="component" value="Unassembled WGS sequence"/>
</dbReference>
<evidence type="ECO:0000256" key="7">
    <source>
        <dbReference type="ARBA" id="ARBA00022801"/>
    </source>
</evidence>
<feature type="transmembrane region" description="Helical" evidence="12">
    <location>
        <begin position="1107"/>
        <end position="1133"/>
    </location>
</feature>
<name>A0A0A2VAL6_BEABA</name>
<evidence type="ECO:0000256" key="6">
    <source>
        <dbReference type="ARBA" id="ARBA00022692"/>
    </source>
</evidence>
<dbReference type="EC" id="3.1.-.-" evidence="12"/>
<gene>
    <name evidence="16" type="ORF">BBAD15_g9812</name>
</gene>
<comment type="similarity">
    <text evidence="3 12">Belongs to the GPI inositol-deacylase family.</text>
</comment>
<comment type="function">
    <text evidence="1 12">Involved in inositol deacylation of GPI-anchored proteins which plays important roles in the quality control and ER-associated degradation of GPI-anchored proteins.</text>
</comment>
<comment type="subcellular location">
    <subcellularLocation>
        <location evidence="2">Endoplasmic reticulum membrane</location>
        <topology evidence="2">Multi-pass membrane protein</topology>
    </subcellularLocation>
</comment>
<keyword evidence="8 12" id="KW-0256">Endoplasmic reticulum</keyword>
<dbReference type="GO" id="GO:0005789">
    <property type="term" value="C:endoplasmic reticulum membrane"/>
    <property type="evidence" value="ECO:0007669"/>
    <property type="project" value="UniProtKB-SubCell"/>
</dbReference>
<feature type="compositionally biased region" description="Polar residues" evidence="13">
    <location>
        <begin position="168"/>
        <end position="180"/>
    </location>
</feature>
<evidence type="ECO:0000256" key="8">
    <source>
        <dbReference type="ARBA" id="ARBA00022824"/>
    </source>
</evidence>
<keyword evidence="6 12" id="KW-0812">Transmembrane</keyword>
<evidence type="ECO:0000256" key="2">
    <source>
        <dbReference type="ARBA" id="ARBA00004477"/>
    </source>
</evidence>